<name>A0A450WLS7_9GAMM</name>
<dbReference type="AlphaFoldDB" id="A0A450WLS7"/>
<gene>
    <name evidence="1" type="ORF">BECKLPF1236B_GA0070989_11312</name>
</gene>
<protein>
    <submittedName>
        <fullName evidence="1">Uncharacterized protein</fullName>
    </submittedName>
</protein>
<dbReference type="EMBL" id="CAADFK010000131">
    <property type="protein sequence ID" value="VFK18001.1"/>
    <property type="molecule type" value="Genomic_DNA"/>
</dbReference>
<accession>A0A450WLS7</accession>
<proteinExistence type="predicted"/>
<reference evidence="1" key="1">
    <citation type="submission" date="2019-02" db="EMBL/GenBank/DDBJ databases">
        <authorList>
            <person name="Gruber-Vodicka R. H."/>
            <person name="Seah K. B. B."/>
        </authorList>
    </citation>
    <scope>NUCLEOTIDE SEQUENCE</scope>
    <source>
        <strain evidence="1">BECK_S313</strain>
    </source>
</reference>
<evidence type="ECO:0000313" key="1">
    <source>
        <dbReference type="EMBL" id="VFK18001.1"/>
    </source>
</evidence>
<organism evidence="1">
    <name type="scientific">Candidatus Kentrum sp. LPFa</name>
    <dbReference type="NCBI Taxonomy" id="2126335"/>
    <lineage>
        <taxon>Bacteria</taxon>
        <taxon>Pseudomonadati</taxon>
        <taxon>Pseudomonadota</taxon>
        <taxon>Gammaproteobacteria</taxon>
        <taxon>Candidatus Kentrum</taxon>
    </lineage>
</organism>
<sequence length="52" mass="5432">MPFWKTYNINAGNGLLGVGFSLSGLSAITCRNLSTARDGMKGGARTNPGEKT</sequence>